<evidence type="ECO:0000313" key="1">
    <source>
        <dbReference type="EMBL" id="QXM25796.1"/>
    </source>
</evidence>
<dbReference type="AlphaFoldDB" id="A0A975YKJ7"/>
<gene>
    <name evidence="1" type="ORF">KO353_06240</name>
</gene>
<organism evidence="1 2">
    <name type="scientific">Elioraea tepida</name>
    <dbReference type="NCBI Taxonomy" id="2843330"/>
    <lineage>
        <taxon>Bacteria</taxon>
        <taxon>Pseudomonadati</taxon>
        <taxon>Pseudomonadota</taxon>
        <taxon>Alphaproteobacteria</taxon>
        <taxon>Acetobacterales</taxon>
        <taxon>Elioraeaceae</taxon>
        <taxon>Elioraea</taxon>
    </lineage>
</organism>
<dbReference type="KEGG" id="elio:KO353_06240"/>
<accession>A0A975YKJ7</accession>
<dbReference type="EMBL" id="CP076448">
    <property type="protein sequence ID" value="QXM25796.1"/>
    <property type="molecule type" value="Genomic_DNA"/>
</dbReference>
<name>A0A975YKJ7_9PROT</name>
<evidence type="ECO:0000313" key="2">
    <source>
        <dbReference type="Proteomes" id="UP000694001"/>
    </source>
</evidence>
<dbReference type="Proteomes" id="UP000694001">
    <property type="component" value="Chromosome"/>
</dbReference>
<dbReference type="RefSeq" id="WP_218286848.1">
    <property type="nucleotide sequence ID" value="NZ_CP076448.1"/>
</dbReference>
<keyword evidence="2" id="KW-1185">Reference proteome</keyword>
<sequence length="65" mass="6484">MGRLIIPLVAAMIGAAVVLGAGAVTERRSHAGDAFLTLLHASHAAAVAQQRGGAFHALPGEGATR</sequence>
<proteinExistence type="predicted"/>
<protein>
    <submittedName>
        <fullName evidence="1">Uncharacterized protein</fullName>
    </submittedName>
</protein>
<reference evidence="1" key="1">
    <citation type="submission" date="2021-06" db="EMBL/GenBank/DDBJ databases">
        <title>Elioraea tepida, sp. nov., a moderately thermophilic aerobic anoxygenic phototrophic bacterium isolated from an alkaline siliceous hot spring mat community in Yellowstone National Park, WY, USA.</title>
        <authorList>
            <person name="Saini M.K."/>
            <person name="Yoshida S."/>
            <person name="Sebastian A."/>
            <person name="Hirose S."/>
            <person name="Hara E."/>
            <person name="Tamaki H."/>
            <person name="Soulier N.T."/>
            <person name="Albert I."/>
            <person name="Hanada S."/>
            <person name="Bryant D.A."/>
            <person name="Tank M."/>
        </authorList>
    </citation>
    <scope>NUCLEOTIDE SEQUENCE</scope>
    <source>
        <strain evidence="1">MS-P2</strain>
    </source>
</reference>